<evidence type="ECO:0000313" key="2">
    <source>
        <dbReference type="Proteomes" id="UP000324832"/>
    </source>
</evidence>
<dbReference type="Proteomes" id="UP000324832">
    <property type="component" value="Unassembled WGS sequence"/>
</dbReference>
<proteinExistence type="predicted"/>
<sequence length="134" mass="15719">MQELTRLRRLKSEDAETFGKQLRDILDTLFTVGKHTDKIYYENMLKGHYISQLEFNVGIGVRIMKPTSLELTIVAARHEEVKLIYYRPANPGTNAASTLQIRQKRDHFRLFPQNNYLRSVNNNPPRLFNPNFIL</sequence>
<name>A0A5E4QN92_9NEOP</name>
<keyword evidence="2" id="KW-1185">Reference proteome</keyword>
<evidence type="ECO:0000313" key="1">
    <source>
        <dbReference type="EMBL" id="VVC99406.1"/>
    </source>
</evidence>
<protein>
    <submittedName>
        <fullName evidence="1">Uncharacterized protein</fullName>
    </submittedName>
</protein>
<dbReference type="AlphaFoldDB" id="A0A5E4QN92"/>
<accession>A0A5E4QN92</accession>
<gene>
    <name evidence="1" type="ORF">LSINAPIS_LOCUS10293</name>
</gene>
<dbReference type="EMBL" id="FZQP02004111">
    <property type="protein sequence ID" value="VVC99406.1"/>
    <property type="molecule type" value="Genomic_DNA"/>
</dbReference>
<reference evidence="1 2" key="1">
    <citation type="submission" date="2017-07" db="EMBL/GenBank/DDBJ databases">
        <authorList>
            <person name="Talla V."/>
            <person name="Backstrom N."/>
        </authorList>
    </citation>
    <scope>NUCLEOTIDE SEQUENCE [LARGE SCALE GENOMIC DNA]</scope>
</reference>
<organism evidence="1 2">
    <name type="scientific">Leptidea sinapis</name>
    <dbReference type="NCBI Taxonomy" id="189913"/>
    <lineage>
        <taxon>Eukaryota</taxon>
        <taxon>Metazoa</taxon>
        <taxon>Ecdysozoa</taxon>
        <taxon>Arthropoda</taxon>
        <taxon>Hexapoda</taxon>
        <taxon>Insecta</taxon>
        <taxon>Pterygota</taxon>
        <taxon>Neoptera</taxon>
        <taxon>Endopterygota</taxon>
        <taxon>Lepidoptera</taxon>
        <taxon>Glossata</taxon>
        <taxon>Ditrysia</taxon>
        <taxon>Papilionoidea</taxon>
        <taxon>Pieridae</taxon>
        <taxon>Dismorphiinae</taxon>
        <taxon>Leptidea</taxon>
    </lineage>
</organism>